<evidence type="ECO:0000313" key="3">
    <source>
        <dbReference type="Proteomes" id="UP001629214"/>
    </source>
</evidence>
<dbReference type="InterPro" id="IPR003779">
    <property type="entry name" value="CMD-like"/>
</dbReference>
<dbReference type="PANTHER" id="PTHR35446">
    <property type="entry name" value="SI:CH211-175M2.5"/>
    <property type="match status" value="1"/>
</dbReference>
<dbReference type="NCBIfam" id="TIGR00778">
    <property type="entry name" value="ahpD_dom"/>
    <property type="match status" value="1"/>
</dbReference>
<dbReference type="RefSeq" id="WP_408165070.1">
    <property type="nucleotide sequence ID" value="NZ_JAQQFR010000001.1"/>
</dbReference>
<proteinExistence type="predicted"/>
<evidence type="ECO:0000313" key="2">
    <source>
        <dbReference type="EMBL" id="MFL9877073.1"/>
    </source>
</evidence>
<dbReference type="InterPro" id="IPR004675">
    <property type="entry name" value="AhpD_core"/>
</dbReference>
<dbReference type="Proteomes" id="UP001629214">
    <property type="component" value="Unassembled WGS sequence"/>
</dbReference>
<reference evidence="2 3" key="1">
    <citation type="journal article" date="2024" name="Chem. Sci.">
        <title>Discovery of megapolipeptins by genome mining of a Burkholderiales bacteria collection.</title>
        <authorList>
            <person name="Paulo B.S."/>
            <person name="Recchia M.J.J."/>
            <person name="Lee S."/>
            <person name="Fergusson C.H."/>
            <person name="Romanowski S.B."/>
            <person name="Hernandez A."/>
            <person name="Krull N."/>
            <person name="Liu D.Y."/>
            <person name="Cavanagh H."/>
            <person name="Bos A."/>
            <person name="Gray C.A."/>
            <person name="Murphy B.T."/>
            <person name="Linington R.G."/>
            <person name="Eustaquio A.S."/>
        </authorList>
    </citation>
    <scope>NUCLEOTIDE SEQUENCE [LARGE SCALE GENOMIC DNA]</scope>
    <source>
        <strain evidence="2 3">RL21-008-BIB-B</strain>
    </source>
</reference>
<dbReference type="SUPFAM" id="SSF69118">
    <property type="entry name" value="AhpD-like"/>
    <property type="match status" value="1"/>
</dbReference>
<gene>
    <name evidence="2" type="ORF">PQR63_01665</name>
</gene>
<feature type="domain" description="Carboxymuconolactone decarboxylase-like" evidence="1">
    <location>
        <begin position="53"/>
        <end position="109"/>
    </location>
</feature>
<comment type="caution">
    <text evidence="2">The sequence shown here is derived from an EMBL/GenBank/DDBJ whole genome shotgun (WGS) entry which is preliminary data.</text>
</comment>
<dbReference type="PANTHER" id="PTHR35446:SF3">
    <property type="entry name" value="CMD DOMAIN-CONTAINING PROTEIN"/>
    <property type="match status" value="1"/>
</dbReference>
<evidence type="ECO:0000259" key="1">
    <source>
        <dbReference type="Pfam" id="PF02627"/>
    </source>
</evidence>
<dbReference type="EMBL" id="JAQQFR010000001">
    <property type="protein sequence ID" value="MFL9877073.1"/>
    <property type="molecule type" value="Genomic_DNA"/>
</dbReference>
<organism evidence="2 3">
    <name type="scientific">Herbaspirillum rhizosphaerae</name>
    <dbReference type="NCBI Taxonomy" id="346179"/>
    <lineage>
        <taxon>Bacteria</taxon>
        <taxon>Pseudomonadati</taxon>
        <taxon>Pseudomonadota</taxon>
        <taxon>Betaproteobacteria</taxon>
        <taxon>Burkholderiales</taxon>
        <taxon>Oxalobacteraceae</taxon>
        <taxon>Herbaspirillum</taxon>
    </lineage>
</organism>
<keyword evidence="3" id="KW-1185">Reference proteome</keyword>
<dbReference type="Gene3D" id="1.20.1290.10">
    <property type="entry name" value="AhpD-like"/>
    <property type="match status" value="1"/>
</dbReference>
<dbReference type="InterPro" id="IPR029032">
    <property type="entry name" value="AhpD-like"/>
</dbReference>
<protein>
    <submittedName>
        <fullName evidence="2">Carboxymuconolactone decarboxylase family protein</fullName>
    </submittedName>
</protein>
<name>A0ABW8Z2D7_9BURK</name>
<dbReference type="Pfam" id="PF02627">
    <property type="entry name" value="CMD"/>
    <property type="match status" value="1"/>
</dbReference>
<accession>A0ABW8Z2D7</accession>
<sequence>MTTTFNVPSRSEVSPANQAIFDNLQKMLGFVPNLYAGFAHSEHALGNYLALQSGKSSLSGKEREVINLVVSQYNNCLYCLSAHTVVGKMQGFTDEQIIAIRKGDAAFDAKLNALTKLTLSIAANKGHADAALLDAFYAAGYSKGSLVDVLMVIGDKTISNYLHAATDIPVDFPIAPVLSA</sequence>